<evidence type="ECO:0000256" key="3">
    <source>
        <dbReference type="ARBA" id="ARBA00022598"/>
    </source>
</evidence>
<dbReference type="GO" id="GO:0005739">
    <property type="term" value="C:mitochondrion"/>
    <property type="evidence" value="ECO:0007669"/>
    <property type="project" value="UniProtKB-SubCell"/>
</dbReference>
<dbReference type="Pfam" id="PF01636">
    <property type="entry name" value="APH"/>
    <property type="match status" value="1"/>
</dbReference>
<dbReference type="SUPFAM" id="SSF56059">
    <property type="entry name" value="Glutathione synthetase ATP-binding domain-like"/>
    <property type="match status" value="1"/>
</dbReference>
<keyword evidence="8" id="KW-0809">Transit peptide</keyword>
<dbReference type="SUPFAM" id="SSF52210">
    <property type="entry name" value="Succinyl-CoA synthetase domains"/>
    <property type="match status" value="1"/>
</dbReference>
<dbReference type="InterPro" id="IPR011761">
    <property type="entry name" value="ATP-grasp"/>
</dbReference>
<accession>A0A8H7BB66</accession>
<protein>
    <recommendedName>
        <fullName evidence="10">Succinate--CoA ligase [ADP-forming] subunit beta, mitochondrial</fullName>
        <ecNumber evidence="10">6.2.1.5</ecNumber>
    </recommendedName>
    <alternativeName>
        <fullName evidence="10">Succinyl-CoA synthetase beta chain</fullName>
        <shortName evidence="10">SCS-beta</shortName>
    </alternativeName>
</protein>
<dbReference type="InterPro" id="IPR005809">
    <property type="entry name" value="Succ_CoA_ligase-like_bsu"/>
</dbReference>
<evidence type="ECO:0000256" key="10">
    <source>
        <dbReference type="HAMAP-Rule" id="MF_03219"/>
    </source>
</evidence>
<dbReference type="FunFam" id="3.40.50.261:FF:000001">
    <property type="entry name" value="Succinate--CoA ligase [ADP-forming] subunit beta"/>
    <property type="match status" value="1"/>
</dbReference>
<dbReference type="SUPFAM" id="SSF56112">
    <property type="entry name" value="Protein kinase-like (PK-like)"/>
    <property type="match status" value="1"/>
</dbReference>
<keyword evidence="5 10" id="KW-0547">Nucleotide-binding</keyword>
<dbReference type="Proteomes" id="UP000596902">
    <property type="component" value="Unassembled WGS sequence"/>
</dbReference>
<dbReference type="GO" id="GO:0006104">
    <property type="term" value="P:succinyl-CoA metabolic process"/>
    <property type="evidence" value="ECO:0007669"/>
    <property type="project" value="TreeGrafter"/>
</dbReference>
<keyword evidence="10" id="KW-0496">Mitochondrion</keyword>
<dbReference type="FunFam" id="3.30.470.20:FF:000002">
    <property type="entry name" value="Succinate--CoA ligase [ADP-forming] subunit beta"/>
    <property type="match status" value="1"/>
</dbReference>
<dbReference type="PANTHER" id="PTHR11815:SF1">
    <property type="entry name" value="SUCCINATE--COA LIGASE [ADP-FORMING] SUBUNIT BETA, MITOCHONDRIAL"/>
    <property type="match status" value="1"/>
</dbReference>
<gene>
    <name evidence="13" type="ORF">GT037_000056</name>
</gene>
<dbReference type="Pfam" id="PF08442">
    <property type="entry name" value="ATP-grasp_2"/>
    <property type="match status" value="1"/>
</dbReference>
<keyword evidence="4 10" id="KW-0479">Metal-binding</keyword>
<dbReference type="GO" id="GO:0000287">
    <property type="term" value="F:magnesium ion binding"/>
    <property type="evidence" value="ECO:0007669"/>
    <property type="project" value="UniProtKB-UniRule"/>
</dbReference>
<comment type="subcellular location">
    <subcellularLocation>
        <location evidence="10">Mitochondrion</location>
    </subcellularLocation>
</comment>
<evidence type="ECO:0000256" key="7">
    <source>
        <dbReference type="ARBA" id="ARBA00022842"/>
    </source>
</evidence>
<organism evidence="13 14">
    <name type="scientific">Alternaria burnsii</name>
    <dbReference type="NCBI Taxonomy" id="1187904"/>
    <lineage>
        <taxon>Eukaryota</taxon>
        <taxon>Fungi</taxon>
        <taxon>Dikarya</taxon>
        <taxon>Ascomycota</taxon>
        <taxon>Pezizomycotina</taxon>
        <taxon>Dothideomycetes</taxon>
        <taxon>Pleosporomycetidae</taxon>
        <taxon>Pleosporales</taxon>
        <taxon>Pleosporineae</taxon>
        <taxon>Pleosporaceae</taxon>
        <taxon>Alternaria</taxon>
        <taxon>Alternaria sect. Alternaria</taxon>
    </lineage>
</organism>
<comment type="caution">
    <text evidence="13">The sequence shown here is derived from an EMBL/GenBank/DDBJ whole genome shotgun (WGS) entry which is preliminary data.</text>
</comment>
<dbReference type="GO" id="GO:0042709">
    <property type="term" value="C:succinate-CoA ligase complex"/>
    <property type="evidence" value="ECO:0007669"/>
    <property type="project" value="TreeGrafter"/>
</dbReference>
<dbReference type="InterPro" id="IPR013815">
    <property type="entry name" value="ATP_grasp_subdomain_1"/>
</dbReference>
<evidence type="ECO:0000256" key="9">
    <source>
        <dbReference type="ARBA" id="ARBA00063570"/>
    </source>
</evidence>
<dbReference type="AlphaFoldDB" id="A0A8H7BB66"/>
<dbReference type="NCBIfam" id="NF001913">
    <property type="entry name" value="PRK00696.1"/>
    <property type="match status" value="1"/>
</dbReference>
<feature type="binding site" evidence="10">
    <location>
        <position position="76"/>
    </location>
    <ligand>
        <name>ATP</name>
        <dbReference type="ChEBI" id="CHEBI:30616"/>
    </ligand>
</feature>
<evidence type="ECO:0000256" key="4">
    <source>
        <dbReference type="ARBA" id="ARBA00022723"/>
    </source>
</evidence>
<dbReference type="InterPro" id="IPR011009">
    <property type="entry name" value="Kinase-like_dom_sf"/>
</dbReference>
<comment type="subunit">
    <text evidence="9">Heterodimer of an alpha and a beta subunit. The beta subunit determines specificity for GTP.</text>
</comment>
<evidence type="ECO:0000259" key="12">
    <source>
        <dbReference type="PROSITE" id="PS50975"/>
    </source>
</evidence>
<comment type="pathway">
    <text evidence="1 10">Carbohydrate metabolism; tricarboxylic acid cycle; succinate from succinyl-CoA (ligase route): step 1/1.</text>
</comment>
<feature type="binding site" evidence="10">
    <location>
        <begin position="83"/>
        <end position="85"/>
    </location>
    <ligand>
        <name>ATP</name>
        <dbReference type="ChEBI" id="CHEBI:30616"/>
    </ligand>
</feature>
<dbReference type="InterPro" id="IPR017866">
    <property type="entry name" value="Succ-CoA_synthase_bsu_CS"/>
</dbReference>
<evidence type="ECO:0000313" key="14">
    <source>
        <dbReference type="Proteomes" id="UP000596902"/>
    </source>
</evidence>
<dbReference type="Gene3D" id="3.30.470.20">
    <property type="entry name" value="ATP-grasp fold, B domain"/>
    <property type="match status" value="1"/>
</dbReference>
<comment type="cofactor">
    <cofactor evidence="10">
        <name>Mg(2+)</name>
        <dbReference type="ChEBI" id="CHEBI:18420"/>
    </cofactor>
    <text evidence="10">Binds 1 Mg(2+) ion per subunit.</text>
</comment>
<evidence type="ECO:0000256" key="2">
    <source>
        <dbReference type="ARBA" id="ARBA00022532"/>
    </source>
</evidence>
<evidence type="ECO:0000256" key="5">
    <source>
        <dbReference type="ARBA" id="ARBA00022741"/>
    </source>
</evidence>
<evidence type="ECO:0000256" key="6">
    <source>
        <dbReference type="ARBA" id="ARBA00022840"/>
    </source>
</evidence>
<dbReference type="InterPro" id="IPR002575">
    <property type="entry name" value="Aminoglycoside_PTrfase"/>
</dbReference>
<dbReference type="PROSITE" id="PS50975">
    <property type="entry name" value="ATP_GRASP"/>
    <property type="match status" value="1"/>
</dbReference>
<evidence type="ECO:0000256" key="11">
    <source>
        <dbReference type="RuleBase" id="RU361258"/>
    </source>
</evidence>
<comment type="catalytic activity">
    <reaction evidence="10">
        <text>succinate + ATP + CoA = succinyl-CoA + ADP + phosphate</text>
        <dbReference type="Rhea" id="RHEA:17661"/>
        <dbReference type="ChEBI" id="CHEBI:30031"/>
        <dbReference type="ChEBI" id="CHEBI:30616"/>
        <dbReference type="ChEBI" id="CHEBI:43474"/>
        <dbReference type="ChEBI" id="CHEBI:57287"/>
        <dbReference type="ChEBI" id="CHEBI:57292"/>
        <dbReference type="ChEBI" id="CHEBI:456216"/>
        <dbReference type="EC" id="6.2.1.5"/>
    </reaction>
</comment>
<keyword evidence="3 10" id="KW-0436">Ligase</keyword>
<evidence type="ECO:0000256" key="8">
    <source>
        <dbReference type="ARBA" id="ARBA00022946"/>
    </source>
</evidence>
<keyword evidence="6 10" id="KW-0067">ATP-binding</keyword>
<feature type="binding site" evidence="10">
    <location>
        <position position="236"/>
    </location>
    <ligand>
        <name>Mg(2+)</name>
        <dbReference type="ChEBI" id="CHEBI:18420"/>
    </ligand>
</feature>
<feature type="binding site" evidence="10">
    <location>
        <position position="144"/>
    </location>
    <ligand>
        <name>ATP</name>
        <dbReference type="ChEBI" id="CHEBI:30616"/>
    </ligand>
</feature>
<feature type="domain" description="ATP-grasp" evidence="12">
    <location>
        <begin position="39"/>
        <end position="267"/>
    </location>
</feature>
<dbReference type="GO" id="GO:0004775">
    <property type="term" value="F:succinate-CoA ligase (ADP-forming) activity"/>
    <property type="evidence" value="ECO:0007669"/>
    <property type="project" value="UniProtKB-UniRule"/>
</dbReference>
<comment type="function">
    <text evidence="10">Succinyl-CoA synthetase functions in the citric acid cycle (TCA), coupling the hydrolysis of succinyl-CoA to the synthesis of ATP and thus represents the only step of substrate-level phosphorylation in the TCA. The beta subunit provides nucleotide specificity of the enzyme and binds the substrate succinate, while the binding sites for coenzyme A and phosphate are found in the alpha subunit.</text>
</comment>
<dbReference type="GO" id="GO:0006099">
    <property type="term" value="P:tricarboxylic acid cycle"/>
    <property type="evidence" value="ECO:0007669"/>
    <property type="project" value="UniProtKB-UniRule"/>
</dbReference>
<reference evidence="13" key="1">
    <citation type="submission" date="2020-01" db="EMBL/GenBank/DDBJ databases">
        <authorList>
            <person name="Feng Z.H.Z."/>
        </authorList>
    </citation>
    <scope>NUCLEOTIDE SEQUENCE</scope>
    <source>
        <strain evidence="13">CBS107.38</strain>
    </source>
</reference>
<keyword evidence="7 10" id="KW-0460">Magnesium</keyword>
<dbReference type="RefSeq" id="XP_038790959.1">
    <property type="nucleotide sequence ID" value="XM_038925103.1"/>
</dbReference>
<dbReference type="InterPro" id="IPR013650">
    <property type="entry name" value="ATP-grasp_succ-CoA_synth-type"/>
</dbReference>
<dbReference type="PANTHER" id="PTHR11815">
    <property type="entry name" value="SUCCINYL-COA SYNTHETASE BETA CHAIN"/>
    <property type="match status" value="1"/>
</dbReference>
<dbReference type="FunFam" id="3.30.1490.20:FF:000004">
    <property type="entry name" value="Succinate--CoA ligase [ADP-forming] subunit beta, mitochondrial"/>
    <property type="match status" value="1"/>
</dbReference>
<evidence type="ECO:0000256" key="1">
    <source>
        <dbReference type="ARBA" id="ARBA00005064"/>
    </source>
</evidence>
<dbReference type="InterPro" id="IPR016102">
    <property type="entry name" value="Succinyl-CoA_synth-like"/>
</dbReference>
<keyword evidence="2 10" id="KW-0816">Tricarboxylic acid cycle</keyword>
<dbReference type="Gene3D" id="3.30.1490.20">
    <property type="entry name" value="ATP-grasp fold, A domain"/>
    <property type="match status" value="1"/>
</dbReference>
<comment type="similarity">
    <text evidence="10 11">Belongs to the succinate/malate CoA ligase beta subunit family.</text>
</comment>
<dbReference type="Gene3D" id="3.40.50.261">
    <property type="entry name" value="Succinyl-CoA synthetase domains"/>
    <property type="match status" value="1"/>
</dbReference>
<dbReference type="Gene3D" id="3.30.200.20">
    <property type="entry name" value="Phosphorylase Kinase, domain 1"/>
    <property type="match status" value="1"/>
</dbReference>
<name>A0A8H7BB66_9PLEO</name>
<dbReference type="GeneID" id="62198281"/>
<proteinExistence type="inferred from homology"/>
<dbReference type="HAMAP" id="MF_00558">
    <property type="entry name" value="Succ_CoA_beta"/>
    <property type="match status" value="1"/>
</dbReference>
<dbReference type="UniPathway" id="UPA00223">
    <property type="reaction ID" value="UER00999"/>
</dbReference>
<reference evidence="13" key="2">
    <citation type="submission" date="2020-08" db="EMBL/GenBank/DDBJ databases">
        <title>Draft Genome Sequence of Cumin Blight Pathogen Alternaria burnsii.</title>
        <authorList>
            <person name="Feng Z."/>
        </authorList>
    </citation>
    <scope>NUCLEOTIDE SEQUENCE</scope>
    <source>
        <strain evidence="13">CBS107.38</strain>
    </source>
</reference>
<dbReference type="InterPro" id="IPR005811">
    <property type="entry name" value="SUCC_ACL_C"/>
</dbReference>
<feature type="binding site" evidence="10">
    <location>
        <position position="250"/>
    </location>
    <ligand>
        <name>Mg(2+)</name>
        <dbReference type="ChEBI" id="CHEBI:18420"/>
    </ligand>
</feature>
<feature type="binding site" evidence="10">
    <location>
        <position position="301"/>
    </location>
    <ligand>
        <name>substrate</name>
        <note>ligand shared with subunit alpha</note>
    </ligand>
</feature>
<dbReference type="PROSITE" id="PS01217">
    <property type="entry name" value="SUCCINYL_COA_LIG_3"/>
    <property type="match status" value="1"/>
</dbReference>
<dbReference type="EMBL" id="JAAABM010000001">
    <property type="protein sequence ID" value="KAF7681080.1"/>
    <property type="molecule type" value="Genomic_DNA"/>
</dbReference>
<dbReference type="GO" id="GO:0005524">
    <property type="term" value="F:ATP binding"/>
    <property type="evidence" value="ECO:0007669"/>
    <property type="project" value="UniProtKB-UniRule"/>
</dbReference>
<sequence>MYNFARARPLARAVRAAAETPLMRSQQRRGLAIHEYRSAALLESYGIGMPKGGVATSGAEAEKIAKDIGGEDAVIKAQVLAGGRGKGTFDNGFKGGVRVVYSPREASILADQMIGHKLITKQTGAAGRLCNSVFIVDRKFARREFYLAILMDRASQGPVIVASSQGGMDIETVAKEHPEAIITTPIDIHKGVTDDIARNIATELGFSEQCIEDAKDTIQKLYKVFMEKDATQIEINPLSETTDHQVLAMDAKLNFDDNADFRQKEVFDWRDITQEDPEEVKAAKVGLNFIKLDGDIGCLVNGAGLAMATMDIIKLNGGAPANFLDVGGGATPEAIRQAFDLITSDPKVTAIFVNIFGGIVRCDAIAKGLIQVVNEMNLKTPVIARLQGTNMEAAHKLLNDSGLKIFSIDDLQAAAEKSVQFSKVVKMARDIDVGVEFTLGKTIGRDELFKYPGGHFLANENKARRQRYVNFDVDRLCAIAAALGGQHSPICEIEKMEGGFSKALLLRREDGTEIVAKMPFAIAGPPKYTTASEVAVLQYLHTYTKIPVPKVLAWDADPSNPVGVESIIMEKAPGVQLYKVWGDMNDWQQLRVVTQFTELEGQMAKIRLPANGSLYLTESMGKSDTYVALDREMDPSGNYCIGPSCERRWHAPDHTDPICLPSEQLLFERELTFLQERWSASTPGAPRATLDEEITVLNLAKEVMSRLNERTLMGKVSEPVLWHTDLHMGNIYVSEQNPEEIVSVIDWQSVVVSPLFLQARFPEFLTVGEDYVLGTMELPKLPPNFDEMDAEDKKFAEHNLKEAKLAKIYEISSKSKNIRGWKALQVPLFIRELFIRCAEASEEGVIPLRACLIEYAANWEEIGFEGECPISFSEEELKRHEQQFEEYSRYHEIHKWARGILGTDVEGWLMPMVDIEEARKKSDELLEEFVRRCDQYNMTPERMREIWPYSERS</sequence>
<dbReference type="Gene3D" id="3.90.1200.10">
    <property type="match status" value="1"/>
</dbReference>
<feature type="binding site" evidence="10">
    <location>
        <begin position="358"/>
        <end position="360"/>
    </location>
    <ligand>
        <name>substrate</name>
        <note>ligand shared with subunit alpha</note>
    </ligand>
</feature>
<keyword evidence="14" id="KW-1185">Reference proteome</keyword>
<dbReference type="NCBIfam" id="TIGR01016">
    <property type="entry name" value="sucCoAbeta"/>
    <property type="match status" value="1"/>
</dbReference>
<dbReference type="EC" id="6.2.1.5" evidence="10"/>
<dbReference type="Pfam" id="PF00549">
    <property type="entry name" value="Ligase_CoA"/>
    <property type="match status" value="1"/>
</dbReference>
<evidence type="ECO:0000313" key="13">
    <source>
        <dbReference type="EMBL" id="KAF7681080.1"/>
    </source>
</evidence>